<dbReference type="RefSeq" id="WP_063165936.1">
    <property type="nucleotide sequence ID" value="NZ_CP014342.1"/>
</dbReference>
<keyword evidence="3" id="KW-1185">Reference proteome</keyword>
<evidence type="ECO:0000313" key="2">
    <source>
        <dbReference type="EMBL" id="AMX83645.1"/>
    </source>
</evidence>
<evidence type="ECO:0000313" key="3">
    <source>
        <dbReference type="Proteomes" id="UP000076226"/>
    </source>
</evidence>
<gene>
    <name evidence="2" type="ORF">GS3922_08195</name>
</gene>
<accession>A0ABM6ABI1</accession>
<organism evidence="2 3">
    <name type="scientific">Geobacillus subterraneus</name>
    <dbReference type="NCBI Taxonomy" id="129338"/>
    <lineage>
        <taxon>Bacteria</taxon>
        <taxon>Bacillati</taxon>
        <taxon>Bacillota</taxon>
        <taxon>Bacilli</taxon>
        <taxon>Bacillales</taxon>
        <taxon>Anoxybacillaceae</taxon>
        <taxon>Geobacillus</taxon>
    </lineage>
</organism>
<dbReference type="Proteomes" id="UP000076226">
    <property type="component" value="Chromosome"/>
</dbReference>
<protein>
    <submittedName>
        <fullName evidence="2">Uncharacterized protein</fullName>
    </submittedName>
</protein>
<feature type="region of interest" description="Disordered" evidence="1">
    <location>
        <begin position="81"/>
        <end position="102"/>
    </location>
</feature>
<dbReference type="EMBL" id="CP014342">
    <property type="protein sequence ID" value="AMX83645.1"/>
    <property type="molecule type" value="Genomic_DNA"/>
</dbReference>
<sequence>MVWVIKAKHENGDGETAALELESEDGWLDANVRWDGCMEIHLYLVTEERRELSDTFHTCDLQGLIERLQSLDAVCRSFFESQEGGGEDEGRGDGGAADLMDQ</sequence>
<reference evidence="2 3" key="1">
    <citation type="submission" date="2016-02" db="EMBL/GenBank/DDBJ databases">
        <title>Complete genome sequence of Geobacillus subterraneus KCTC 3922T.</title>
        <authorList>
            <person name="Lee D.-W."/>
            <person name="Lee Y.-J."/>
            <person name="Lee S.-J."/>
            <person name="Park G.-S."/>
            <person name="Lee S.-J."/>
            <person name="Shin J.-H."/>
        </authorList>
    </citation>
    <scope>NUCLEOTIDE SEQUENCE [LARGE SCALE GENOMIC DNA]</scope>
    <source>
        <strain evidence="2 3">KCTC 3922</strain>
    </source>
</reference>
<dbReference type="GeneID" id="32409180"/>
<name>A0ABM6ABI1_9BACL</name>
<proteinExistence type="predicted"/>
<evidence type="ECO:0000256" key="1">
    <source>
        <dbReference type="SAM" id="MobiDB-lite"/>
    </source>
</evidence>